<keyword evidence="8 13" id="KW-0333">Golgi apparatus</keyword>
<dbReference type="Pfam" id="PF00652">
    <property type="entry name" value="Ricin_B_lectin"/>
    <property type="match status" value="1"/>
</dbReference>
<dbReference type="SUPFAM" id="SSF50370">
    <property type="entry name" value="Ricin B-like lectins"/>
    <property type="match status" value="1"/>
</dbReference>
<keyword evidence="10 13" id="KW-1015">Disulfide bond</keyword>
<protein>
    <recommendedName>
        <fullName evidence="13">Polypeptide N-acetylgalactosaminyltransferase</fullName>
        <ecNumber evidence="13">2.4.1.-</ecNumber>
    </recommendedName>
    <alternativeName>
        <fullName evidence="13">Protein-UDP acetylgalactosaminyltransferase</fullName>
    </alternativeName>
</protein>
<comment type="pathway">
    <text evidence="13">Protein modification; protein glycosylation.</text>
</comment>
<keyword evidence="12 13" id="KW-0464">Manganese</keyword>
<evidence type="ECO:0000256" key="14">
    <source>
        <dbReference type="SAM" id="MobiDB-lite"/>
    </source>
</evidence>
<dbReference type="InterPro" id="IPR029044">
    <property type="entry name" value="Nucleotide-diphossugar_trans"/>
</dbReference>
<evidence type="ECO:0000259" key="15">
    <source>
        <dbReference type="SMART" id="SM00458"/>
    </source>
</evidence>
<dbReference type="EMBL" id="JAPWDV010000001">
    <property type="protein sequence ID" value="KAJ6224947.1"/>
    <property type="molecule type" value="Genomic_DNA"/>
</dbReference>
<dbReference type="GO" id="GO:0004653">
    <property type="term" value="F:polypeptide N-acetylgalactosaminyltransferase activity"/>
    <property type="evidence" value="ECO:0007669"/>
    <property type="project" value="TreeGrafter"/>
</dbReference>
<dbReference type="CDD" id="cd02510">
    <property type="entry name" value="pp-GalNAc-T"/>
    <property type="match status" value="1"/>
</dbReference>
<dbReference type="GO" id="GO:0006493">
    <property type="term" value="P:protein O-linked glycosylation"/>
    <property type="evidence" value="ECO:0007669"/>
    <property type="project" value="TreeGrafter"/>
</dbReference>
<organism evidence="16 17">
    <name type="scientific">Blomia tropicalis</name>
    <name type="common">Mite</name>
    <dbReference type="NCBI Taxonomy" id="40697"/>
    <lineage>
        <taxon>Eukaryota</taxon>
        <taxon>Metazoa</taxon>
        <taxon>Ecdysozoa</taxon>
        <taxon>Arthropoda</taxon>
        <taxon>Chelicerata</taxon>
        <taxon>Arachnida</taxon>
        <taxon>Acari</taxon>
        <taxon>Acariformes</taxon>
        <taxon>Sarcoptiformes</taxon>
        <taxon>Astigmata</taxon>
        <taxon>Glycyphagoidea</taxon>
        <taxon>Echimyopodidae</taxon>
        <taxon>Blomia</taxon>
    </lineage>
</organism>
<keyword evidence="13" id="KW-0328">Glycosyltransferase</keyword>
<dbReference type="GO" id="GO:0030246">
    <property type="term" value="F:carbohydrate binding"/>
    <property type="evidence" value="ECO:0007669"/>
    <property type="project" value="UniProtKB-KW"/>
</dbReference>
<keyword evidence="9" id="KW-0472">Membrane</keyword>
<sequence>MYSFNGRTSSFRYLGPLGGGNEDTAAAAVTLNAKFDKIRVIPNEHDNEIDNGDDSDVNQPKRPNGGKHKHHKLNEPIDSVPNDFHKNNQDAVIPLPFDGAKGFGDNGRPVILPKNVSSDVQALIDKGWENNAFNQYISDLISLHRTLPDVRDTRCKDVQYPAKLPATSVIICFHNEAWSVLLRTVHSVLDRSPPELIKEIILVDDFSNNDYLGNKLDRYVAKLGKVKVVRAKRREGLIRARLLGASVATGEVLTYLDSHCECAEGWLEPLLARIARDPTTVVCPVIDVINDGTFEYHFNRDGGSLNVGGFDWNLQFNWHGVPERERKRHKSPIEPVWSPTMAGGLFSIDRQFFEKIGTYDNGFDIWGGENLELSFKTWMCGGSLEIVPCSHVGHVFRSRSPYKWRTGVNVLKRNSIRLAEVWMDEYKKYYYERIGGELGDYGDVSSRKQLRERLNCKSFDWYIKNIYPELFVPGEAVASGEIRNMGGSGYKMCIDSAAKRSDLHKPVGLYPCHNEGGNQFWLLSNNGEIRRDDACLDFAGHDVILYPCHGSKGNQLWSYDDDLKQIRHVITGKCLEMSSLKDKLMVQECHTWNLFQQWKFSKFDKSKMPANGFVED</sequence>
<dbReference type="PANTHER" id="PTHR11675:SF131">
    <property type="entry name" value="POLYPEPTIDE N-ACETYLGALACTOSAMINYLTRANSFERASE 9-RELATED"/>
    <property type="match status" value="1"/>
</dbReference>
<keyword evidence="11" id="KW-0325">Glycoprotein</keyword>
<keyword evidence="5 13" id="KW-0430">Lectin</keyword>
<keyword evidence="4" id="KW-0812">Transmembrane</keyword>
<dbReference type="AlphaFoldDB" id="A0A9Q0MFX1"/>
<evidence type="ECO:0000313" key="17">
    <source>
        <dbReference type="Proteomes" id="UP001142055"/>
    </source>
</evidence>
<dbReference type="Proteomes" id="UP001142055">
    <property type="component" value="Chromosome 1"/>
</dbReference>
<dbReference type="FunFam" id="3.90.550.10:FF:000053">
    <property type="entry name" value="Polypeptide N-acetylgalactosaminyltransferase"/>
    <property type="match status" value="1"/>
</dbReference>
<keyword evidence="17" id="KW-1185">Reference proteome</keyword>
<keyword evidence="7" id="KW-1133">Transmembrane helix</keyword>
<dbReference type="InterPro" id="IPR045885">
    <property type="entry name" value="GalNAc-T"/>
</dbReference>
<evidence type="ECO:0000256" key="11">
    <source>
        <dbReference type="ARBA" id="ARBA00023180"/>
    </source>
</evidence>
<comment type="subcellular location">
    <subcellularLocation>
        <location evidence="2 13">Golgi apparatus membrane</location>
        <topology evidence="2 13">Single-pass type II membrane protein</topology>
    </subcellularLocation>
</comment>
<evidence type="ECO:0000256" key="12">
    <source>
        <dbReference type="ARBA" id="ARBA00023211"/>
    </source>
</evidence>
<dbReference type="InterPro" id="IPR001173">
    <property type="entry name" value="Glyco_trans_2-like"/>
</dbReference>
<dbReference type="PANTHER" id="PTHR11675">
    <property type="entry name" value="N-ACETYLGALACTOSAMINYLTRANSFERASE"/>
    <property type="match status" value="1"/>
</dbReference>
<keyword evidence="13" id="KW-0808">Transferase</keyword>
<evidence type="ECO:0000256" key="2">
    <source>
        <dbReference type="ARBA" id="ARBA00004323"/>
    </source>
</evidence>
<gene>
    <name evidence="16" type="ORF">RDWZM_003492</name>
</gene>
<evidence type="ECO:0000256" key="3">
    <source>
        <dbReference type="ARBA" id="ARBA00005680"/>
    </source>
</evidence>
<feature type="domain" description="Ricin B lectin" evidence="15">
    <location>
        <begin position="479"/>
        <end position="601"/>
    </location>
</feature>
<dbReference type="CDD" id="cd23462">
    <property type="entry name" value="beta-trefoil_Ricin_Pgant9-like"/>
    <property type="match status" value="1"/>
</dbReference>
<evidence type="ECO:0000256" key="6">
    <source>
        <dbReference type="ARBA" id="ARBA00022968"/>
    </source>
</evidence>
<evidence type="ECO:0000256" key="7">
    <source>
        <dbReference type="ARBA" id="ARBA00022989"/>
    </source>
</evidence>
<feature type="region of interest" description="Disordered" evidence="14">
    <location>
        <begin position="44"/>
        <end position="73"/>
    </location>
</feature>
<dbReference type="FunFam" id="2.80.10.50:FF:000123">
    <property type="entry name" value="Polypeptide N-acetylgalactosaminyltransferase"/>
    <property type="match status" value="1"/>
</dbReference>
<evidence type="ECO:0000313" key="16">
    <source>
        <dbReference type="EMBL" id="KAJ6224947.1"/>
    </source>
</evidence>
<dbReference type="Pfam" id="PF00535">
    <property type="entry name" value="Glycos_transf_2"/>
    <property type="match status" value="1"/>
</dbReference>
<dbReference type="InterPro" id="IPR035992">
    <property type="entry name" value="Ricin_B-like_lectins"/>
</dbReference>
<evidence type="ECO:0000256" key="4">
    <source>
        <dbReference type="ARBA" id="ARBA00022692"/>
    </source>
</evidence>
<dbReference type="InterPro" id="IPR000772">
    <property type="entry name" value="Ricin_B_lectin"/>
</dbReference>
<accession>A0A9Q0MFX1</accession>
<reference evidence="16" key="1">
    <citation type="submission" date="2022-12" db="EMBL/GenBank/DDBJ databases">
        <title>Genome assemblies of Blomia tropicalis.</title>
        <authorList>
            <person name="Cui Y."/>
        </authorList>
    </citation>
    <scope>NUCLEOTIDE SEQUENCE</scope>
    <source>
        <tissue evidence="16">Adult mites</tissue>
    </source>
</reference>
<name>A0A9Q0MFX1_BLOTA</name>
<dbReference type="SUPFAM" id="SSF53448">
    <property type="entry name" value="Nucleotide-diphospho-sugar transferases"/>
    <property type="match status" value="1"/>
</dbReference>
<evidence type="ECO:0000256" key="1">
    <source>
        <dbReference type="ARBA" id="ARBA00001936"/>
    </source>
</evidence>
<comment type="similarity">
    <text evidence="3 13">Belongs to the glycosyltransferase 2 family. GalNAc-T subfamily.</text>
</comment>
<dbReference type="SMART" id="SM00458">
    <property type="entry name" value="RICIN"/>
    <property type="match status" value="1"/>
</dbReference>
<evidence type="ECO:0000256" key="13">
    <source>
        <dbReference type="RuleBase" id="RU361242"/>
    </source>
</evidence>
<comment type="cofactor">
    <cofactor evidence="1 13">
        <name>Mn(2+)</name>
        <dbReference type="ChEBI" id="CHEBI:29035"/>
    </cofactor>
</comment>
<evidence type="ECO:0000256" key="10">
    <source>
        <dbReference type="ARBA" id="ARBA00023157"/>
    </source>
</evidence>
<proteinExistence type="inferred from homology"/>
<dbReference type="OMA" id="DWNNFEF"/>
<dbReference type="EC" id="2.4.1.-" evidence="13"/>
<keyword evidence="6" id="KW-0735">Signal-anchor</keyword>
<comment type="caution">
    <text evidence="16">The sequence shown here is derived from an EMBL/GenBank/DDBJ whole genome shotgun (WGS) entry which is preliminary data.</text>
</comment>
<dbReference type="GO" id="GO:0000139">
    <property type="term" value="C:Golgi membrane"/>
    <property type="evidence" value="ECO:0007669"/>
    <property type="project" value="UniProtKB-SubCell"/>
</dbReference>
<evidence type="ECO:0000256" key="5">
    <source>
        <dbReference type="ARBA" id="ARBA00022734"/>
    </source>
</evidence>
<dbReference type="PROSITE" id="PS50231">
    <property type="entry name" value="RICIN_B_LECTIN"/>
    <property type="match status" value="1"/>
</dbReference>
<evidence type="ECO:0000256" key="8">
    <source>
        <dbReference type="ARBA" id="ARBA00023034"/>
    </source>
</evidence>
<dbReference type="Gene3D" id="3.90.550.10">
    <property type="entry name" value="Spore Coat Polysaccharide Biosynthesis Protein SpsA, Chain A"/>
    <property type="match status" value="1"/>
</dbReference>
<dbReference type="Gene3D" id="2.80.10.50">
    <property type="match status" value="1"/>
</dbReference>
<evidence type="ECO:0000256" key="9">
    <source>
        <dbReference type="ARBA" id="ARBA00023136"/>
    </source>
</evidence>